<comment type="similarity">
    <text evidence="1">Belongs to the ATP-dependent AMP-binding enzyme family.</text>
</comment>
<name>A0A0B6RVW8_BURPL</name>
<evidence type="ECO:0000313" key="5">
    <source>
        <dbReference type="Proteomes" id="UP000031838"/>
    </source>
</evidence>
<dbReference type="SUPFAM" id="SSF56801">
    <property type="entry name" value="Acetyl-CoA synthetase-like"/>
    <property type="match status" value="1"/>
</dbReference>
<organism evidence="4 5">
    <name type="scientific">Burkholderia plantarii</name>
    <dbReference type="NCBI Taxonomy" id="41899"/>
    <lineage>
        <taxon>Bacteria</taxon>
        <taxon>Pseudomonadati</taxon>
        <taxon>Pseudomonadota</taxon>
        <taxon>Betaproteobacteria</taxon>
        <taxon>Burkholderiales</taxon>
        <taxon>Burkholderiaceae</taxon>
        <taxon>Burkholderia</taxon>
    </lineage>
</organism>
<dbReference type="EMBL" id="CP002581">
    <property type="protein sequence ID" value="AJK49482.1"/>
    <property type="molecule type" value="Genomic_DNA"/>
</dbReference>
<dbReference type="OrthoDB" id="9803968at2"/>
<evidence type="ECO:0000256" key="1">
    <source>
        <dbReference type="ARBA" id="ARBA00006432"/>
    </source>
</evidence>
<proteinExistence type="inferred from homology"/>
<dbReference type="RefSeq" id="WP_042627922.1">
    <property type="nucleotide sequence ID" value="NZ_BSTO01000001.1"/>
</dbReference>
<accession>A0A0B6RVW8</accession>
<dbReference type="Pfam" id="PF00501">
    <property type="entry name" value="AMP-binding"/>
    <property type="match status" value="1"/>
</dbReference>
<dbReference type="KEGG" id="bgp:BGL_2c14150"/>
<dbReference type="Gene3D" id="3.40.50.12780">
    <property type="entry name" value="N-terminal domain of ligase-like"/>
    <property type="match status" value="1"/>
</dbReference>
<evidence type="ECO:0000256" key="2">
    <source>
        <dbReference type="ARBA" id="ARBA00022598"/>
    </source>
</evidence>
<dbReference type="AlphaFoldDB" id="A0A0B6RVW8"/>
<dbReference type="GO" id="GO:0031956">
    <property type="term" value="F:medium-chain fatty acid-CoA ligase activity"/>
    <property type="evidence" value="ECO:0007669"/>
    <property type="project" value="TreeGrafter"/>
</dbReference>
<dbReference type="GO" id="GO:0006631">
    <property type="term" value="P:fatty acid metabolic process"/>
    <property type="evidence" value="ECO:0007669"/>
    <property type="project" value="TreeGrafter"/>
</dbReference>
<dbReference type="KEGG" id="bpla:bpln_2g14910"/>
<feature type="domain" description="AMP-dependent synthetase/ligase" evidence="3">
    <location>
        <begin position="52"/>
        <end position="391"/>
    </location>
</feature>
<reference evidence="4 5" key="2">
    <citation type="journal article" date="2016" name="Appl. Microbiol. Biotechnol.">
        <title>Mutations improving production and secretion of extracellular lipase by Burkholderia glumae PG1.</title>
        <authorList>
            <person name="Knapp A."/>
            <person name="Voget S."/>
            <person name="Gao R."/>
            <person name="Zaburannyi N."/>
            <person name="Krysciak D."/>
            <person name="Breuer M."/>
            <person name="Hauer B."/>
            <person name="Streit W.R."/>
            <person name="Muller R."/>
            <person name="Daniel R."/>
            <person name="Jaeger K.E."/>
        </authorList>
    </citation>
    <scope>NUCLEOTIDE SEQUENCE [LARGE SCALE GENOMIC DNA]</scope>
    <source>
        <strain evidence="4 5">PG1</strain>
    </source>
</reference>
<dbReference type="InterPro" id="IPR042099">
    <property type="entry name" value="ANL_N_sf"/>
</dbReference>
<keyword evidence="5" id="KW-1185">Reference proteome</keyword>
<dbReference type="Gene3D" id="3.30.300.30">
    <property type="match status" value="1"/>
</dbReference>
<reference evidence="5" key="1">
    <citation type="submission" date="2011-03" db="EMBL/GenBank/DDBJ databases">
        <authorList>
            <person name="Voget S."/>
            <person name="Streit W.R."/>
            <person name="Jaeger K.E."/>
            <person name="Daniel R."/>
        </authorList>
    </citation>
    <scope>NUCLEOTIDE SEQUENCE [LARGE SCALE GENOMIC DNA]</scope>
    <source>
        <strain evidence="5">PG1</strain>
    </source>
</reference>
<dbReference type="PANTHER" id="PTHR43201:SF5">
    <property type="entry name" value="MEDIUM-CHAIN ACYL-COA LIGASE ACSF2, MITOCHONDRIAL"/>
    <property type="match status" value="1"/>
</dbReference>
<dbReference type="PANTHER" id="PTHR43201">
    <property type="entry name" value="ACYL-COA SYNTHETASE"/>
    <property type="match status" value="1"/>
</dbReference>
<evidence type="ECO:0000313" key="4">
    <source>
        <dbReference type="EMBL" id="AJK49482.1"/>
    </source>
</evidence>
<keyword evidence="2 4" id="KW-0436">Ligase</keyword>
<dbReference type="InterPro" id="IPR000873">
    <property type="entry name" value="AMP-dep_synth/lig_dom"/>
</dbReference>
<sequence length="581" mass="63303">MEVQAKKEVWARLFDDKALGAGNFLIKAHQAYPDRDEVFLFLEKPYVSPSGQAHSSFSLDTLHTVVAELAAWYAHHDVQQGAYVCVYLGDGIASFLHFLALNSLGAVPVLVNGNLRVDIAVAYAQINRFTVFAYDRETAARWQLPAPLAGVKALDAGFAEGVAAALAPLPAGQWPVERRGDDTIMICHSSGTTGIPKAVLFGHDQFFAGKRERLQGFVERDDDRLATAMPTTHAAGISYLMTGTLLQLPTLSLNTQLGGAVAEAIVGFRATIVTAFSQTYASLAEQKLPDAFLGTVQRFYNTGDTAHESHIRELLRIAPDARFTDMFGASELGMSQFYKVSRASDVTTIRTVGSPAPYAHCVILSPDGRELADGEPGYFGVRSPTVTPGYHGQPHLTALTRLNGYWLTGDVGLRKTNGEFVHLDRIVDVVDTTLGAPGYTLLLEEHLLRLDQVFDVSVTGVSRGPVREEAVLVLVRLAAGATLDVEQLLHHTLACHPFQGKPALPDYTLCVGVIAPDFALPVGSTGKVLKRVVRDGFWSWQRDFDGGDRSRFAELRWNHQADLSALPREAERSLLEHVFAA</sequence>
<evidence type="ECO:0000259" key="3">
    <source>
        <dbReference type="Pfam" id="PF00501"/>
    </source>
</evidence>
<gene>
    <name evidence="4" type="ORF">BGL_2c14150</name>
</gene>
<dbReference type="InterPro" id="IPR020845">
    <property type="entry name" value="AMP-binding_CS"/>
</dbReference>
<dbReference type="Proteomes" id="UP000031838">
    <property type="component" value="Chromosome 2"/>
</dbReference>
<protein>
    <submittedName>
        <fullName evidence="4">Acyl-CoA synthases (AMP-forming)/AMP-acid ligase II-like protein</fullName>
    </submittedName>
</protein>
<dbReference type="PROSITE" id="PS00455">
    <property type="entry name" value="AMP_BINDING"/>
    <property type="match status" value="1"/>
</dbReference>
<dbReference type="InterPro" id="IPR045851">
    <property type="entry name" value="AMP-bd_C_sf"/>
</dbReference>
<dbReference type="HOGENOM" id="CLU_000022_74_0_4"/>